<dbReference type="InterPro" id="IPR002213">
    <property type="entry name" value="UDP_glucos_trans"/>
</dbReference>
<keyword evidence="2 3" id="KW-0808">Transferase</keyword>
<evidence type="ECO:0000256" key="1">
    <source>
        <dbReference type="ARBA" id="ARBA00009995"/>
    </source>
</evidence>
<proteinExistence type="inferred from homology"/>
<name>A0ABR0UCQ5_REHGL</name>
<protein>
    <recommendedName>
        <fullName evidence="4">Glycosyltransferase</fullName>
        <ecNumber evidence="4">2.4.1.-</ecNumber>
    </recommendedName>
</protein>
<feature type="domain" description="Glycosyltransferase N-terminal" evidence="5">
    <location>
        <begin position="5"/>
        <end position="44"/>
    </location>
</feature>
<keyword evidence="3" id="KW-0328">Glycosyltransferase</keyword>
<evidence type="ECO:0000259" key="5">
    <source>
        <dbReference type="Pfam" id="PF26168"/>
    </source>
</evidence>
<dbReference type="EMBL" id="JABTTQ020003093">
    <property type="protein sequence ID" value="KAK6120309.1"/>
    <property type="molecule type" value="Genomic_DNA"/>
</dbReference>
<accession>A0ABR0UCQ5</accession>
<evidence type="ECO:0000313" key="6">
    <source>
        <dbReference type="EMBL" id="KAK6120309.1"/>
    </source>
</evidence>
<comment type="caution">
    <text evidence="6">The sequence shown here is derived from an EMBL/GenBank/DDBJ whole genome shotgun (WGS) entry which is preliminary data.</text>
</comment>
<dbReference type="PANTHER" id="PTHR11926">
    <property type="entry name" value="GLUCOSYL/GLUCURONOSYL TRANSFERASES"/>
    <property type="match status" value="1"/>
</dbReference>
<dbReference type="EC" id="2.4.1.-" evidence="4"/>
<dbReference type="SUPFAM" id="SSF53756">
    <property type="entry name" value="UDP-Glycosyltransferase/glycogen phosphorylase"/>
    <property type="match status" value="1"/>
</dbReference>
<dbReference type="Gene3D" id="3.40.50.2000">
    <property type="entry name" value="Glycogen Phosphorylase B"/>
    <property type="match status" value="2"/>
</dbReference>
<dbReference type="Proteomes" id="UP001318860">
    <property type="component" value="Unassembled WGS sequence"/>
</dbReference>
<dbReference type="Pfam" id="PF00201">
    <property type="entry name" value="UDPGT"/>
    <property type="match status" value="1"/>
</dbReference>
<gene>
    <name evidence="6" type="ORF">DH2020_046000</name>
</gene>
<sequence>MDSPHVVILPFPAQGHIKPMLMLAELLSQAGFTISFVNNEQSHRRLDQAAFRRRCPGIEFLSIPDGLPPDHPRTGPSTVDLFFSTNTVSKPIFKNLIASMSRPPPACIISDGIMSFAIDVAADLGIPAITFRTFSATCTWTYFHLQKLIQEGEIPVLQGSDEDMDKLISCIPGLENIMRRRDLPQICRLDPENPILKFYVTESSKMTKASALILNTFEELEAPAISHLRTIFPAVYAIGPLQTASKSSAASYNSSSLLQIDQSCLSWLDSQPSRSVLYVSFGSVIVLNRDQFMEFWFGLVNSEKSFLWAIRPDMIWDENGPSKVPEELIMGATERGRIVGWAPQEDVLAHDAVAGFLTHSGWNSTLESISVGKPMICWPVIADQQVNSRCVSEMWKVGMDMKDICDRSTVEKLVRDLMEGRREDIMKSTVEIAGLAQDSVREGGSSDRNIKKLIEDIKLLHSTKNASRTIID</sequence>
<dbReference type="InterPro" id="IPR058980">
    <property type="entry name" value="Glyco_transf_N"/>
</dbReference>
<evidence type="ECO:0000256" key="2">
    <source>
        <dbReference type="ARBA" id="ARBA00022679"/>
    </source>
</evidence>
<organism evidence="6 7">
    <name type="scientific">Rehmannia glutinosa</name>
    <name type="common">Chinese foxglove</name>
    <dbReference type="NCBI Taxonomy" id="99300"/>
    <lineage>
        <taxon>Eukaryota</taxon>
        <taxon>Viridiplantae</taxon>
        <taxon>Streptophyta</taxon>
        <taxon>Embryophyta</taxon>
        <taxon>Tracheophyta</taxon>
        <taxon>Spermatophyta</taxon>
        <taxon>Magnoliopsida</taxon>
        <taxon>eudicotyledons</taxon>
        <taxon>Gunneridae</taxon>
        <taxon>Pentapetalae</taxon>
        <taxon>asterids</taxon>
        <taxon>lamiids</taxon>
        <taxon>Lamiales</taxon>
        <taxon>Orobanchaceae</taxon>
        <taxon>Rehmannieae</taxon>
        <taxon>Rehmannia</taxon>
    </lineage>
</organism>
<reference evidence="6 7" key="1">
    <citation type="journal article" date="2021" name="Comput. Struct. Biotechnol. J.">
        <title>De novo genome assembly of the potent medicinal plant Rehmannia glutinosa using nanopore technology.</title>
        <authorList>
            <person name="Ma L."/>
            <person name="Dong C."/>
            <person name="Song C."/>
            <person name="Wang X."/>
            <person name="Zheng X."/>
            <person name="Niu Y."/>
            <person name="Chen S."/>
            <person name="Feng W."/>
        </authorList>
    </citation>
    <scope>NUCLEOTIDE SEQUENCE [LARGE SCALE GENOMIC DNA]</scope>
    <source>
        <strain evidence="6">DH-2019</strain>
    </source>
</reference>
<dbReference type="CDD" id="cd03784">
    <property type="entry name" value="GT1_Gtf-like"/>
    <property type="match status" value="1"/>
</dbReference>
<dbReference type="InterPro" id="IPR035595">
    <property type="entry name" value="UDP_glycos_trans_CS"/>
</dbReference>
<dbReference type="Pfam" id="PF26168">
    <property type="entry name" value="Glyco_transf_N"/>
    <property type="match status" value="1"/>
</dbReference>
<evidence type="ECO:0000313" key="7">
    <source>
        <dbReference type="Proteomes" id="UP001318860"/>
    </source>
</evidence>
<comment type="similarity">
    <text evidence="1 3">Belongs to the UDP-glycosyltransferase family.</text>
</comment>
<evidence type="ECO:0000256" key="4">
    <source>
        <dbReference type="RuleBase" id="RU362057"/>
    </source>
</evidence>
<dbReference type="PROSITE" id="PS00375">
    <property type="entry name" value="UDPGT"/>
    <property type="match status" value="1"/>
</dbReference>
<keyword evidence="7" id="KW-1185">Reference proteome</keyword>
<dbReference type="PANTHER" id="PTHR11926:SF1392">
    <property type="entry name" value="GLYCOSYLTRANSFERASE"/>
    <property type="match status" value="1"/>
</dbReference>
<evidence type="ECO:0000256" key="3">
    <source>
        <dbReference type="RuleBase" id="RU003718"/>
    </source>
</evidence>